<dbReference type="Proteomes" id="UP000288943">
    <property type="component" value="Chromosome"/>
</dbReference>
<dbReference type="SUPFAM" id="SSF53335">
    <property type="entry name" value="S-adenosyl-L-methionine-dependent methyltransferases"/>
    <property type="match status" value="1"/>
</dbReference>
<dbReference type="GO" id="GO:0032259">
    <property type="term" value="P:methylation"/>
    <property type="evidence" value="ECO:0007669"/>
    <property type="project" value="UniProtKB-KW"/>
</dbReference>
<evidence type="ECO:0000259" key="4">
    <source>
        <dbReference type="Pfam" id="PF13649"/>
    </source>
</evidence>
<dbReference type="GeneID" id="95375860"/>
<proteinExistence type="predicted"/>
<evidence type="ECO:0000256" key="1">
    <source>
        <dbReference type="ARBA" id="ARBA00022603"/>
    </source>
</evidence>
<evidence type="ECO:0000313" key="7">
    <source>
        <dbReference type="Proteomes" id="UP000288943"/>
    </source>
</evidence>
<keyword evidence="1 6" id="KW-0489">Methyltransferase</keyword>
<dbReference type="PANTHER" id="PTHR43464:SF19">
    <property type="entry name" value="UBIQUINONE BIOSYNTHESIS O-METHYLTRANSFERASE, MITOCHONDRIAL"/>
    <property type="match status" value="1"/>
</dbReference>
<name>A0A410WW57_9BACL</name>
<dbReference type="EMBL" id="JAMDMJ010000023">
    <property type="protein sequence ID" value="MCY9597682.1"/>
    <property type="molecule type" value="Genomic_DNA"/>
</dbReference>
<accession>A0A410WW57</accession>
<gene>
    <name evidence="5" type="ORF">M5X16_18115</name>
    <name evidence="6" type="ORF">PC41400_13665</name>
</gene>
<dbReference type="InterPro" id="IPR041698">
    <property type="entry name" value="Methyltransf_25"/>
</dbReference>
<evidence type="ECO:0000256" key="2">
    <source>
        <dbReference type="ARBA" id="ARBA00022679"/>
    </source>
</evidence>
<dbReference type="Gene3D" id="3.40.50.150">
    <property type="entry name" value="Vaccinia Virus protein VP39"/>
    <property type="match status" value="1"/>
</dbReference>
<dbReference type="RefSeq" id="WP_042227942.1">
    <property type="nucleotide sequence ID" value="NZ_CP026520.1"/>
</dbReference>
<evidence type="ECO:0000313" key="8">
    <source>
        <dbReference type="Proteomes" id="UP001527202"/>
    </source>
</evidence>
<feature type="domain" description="Methyltransferase" evidence="4">
    <location>
        <begin position="56"/>
        <end position="156"/>
    </location>
</feature>
<dbReference type="InterPro" id="IPR029063">
    <property type="entry name" value="SAM-dependent_MTases_sf"/>
</dbReference>
<dbReference type="EMBL" id="CP026520">
    <property type="protein sequence ID" value="QAV18669.1"/>
    <property type="molecule type" value="Genomic_DNA"/>
</dbReference>
<keyword evidence="8" id="KW-1185">Reference proteome</keyword>
<keyword evidence="2 6" id="KW-0808">Transferase</keyword>
<organism evidence="6 7">
    <name type="scientific">Paenibacillus chitinolyticus</name>
    <dbReference type="NCBI Taxonomy" id="79263"/>
    <lineage>
        <taxon>Bacteria</taxon>
        <taxon>Bacillati</taxon>
        <taxon>Bacillota</taxon>
        <taxon>Bacilli</taxon>
        <taxon>Bacillales</taxon>
        <taxon>Paenibacillaceae</taxon>
        <taxon>Paenibacillus</taxon>
    </lineage>
</organism>
<dbReference type="Proteomes" id="UP001527202">
    <property type="component" value="Unassembled WGS sequence"/>
</dbReference>
<keyword evidence="3" id="KW-0949">S-adenosyl-L-methionine</keyword>
<evidence type="ECO:0000313" key="6">
    <source>
        <dbReference type="EMBL" id="QAV18669.1"/>
    </source>
</evidence>
<reference evidence="6 7" key="1">
    <citation type="submission" date="2018-01" db="EMBL/GenBank/DDBJ databases">
        <title>The whole genome sequencing and assembly of Paenibacillus chitinolyticus KCCM 41400 strain.</title>
        <authorList>
            <person name="Kim J.-Y."/>
            <person name="Park M.-K."/>
            <person name="Lee Y.-J."/>
            <person name="Yi H."/>
            <person name="Bahn Y.-S."/>
            <person name="Kim J.F."/>
            <person name="Lee D.-W."/>
        </authorList>
    </citation>
    <scope>NUCLEOTIDE SEQUENCE [LARGE SCALE GENOMIC DNA]</scope>
    <source>
        <strain evidence="6 7">KCCM 41400</strain>
    </source>
</reference>
<dbReference type="AlphaFoldDB" id="A0A410WW57"/>
<dbReference type="OrthoDB" id="9804312at2"/>
<sequence>MNSARLQRIRREEKAYHEQYFEEHDLYEKDSWLEEPDERVLEYLEMLQDGKPLRMLDLGCGVGRNSIPLARKLQPTGGKVVCVDLLDKALEQLEANGGKYGVKEVIETGRADISEYEVPGNTFDYILAASSLEHVRSESALDKVLAGLAAGTKDGGINFILMNTNIREVDAETGEGRETLIELILTKEQALEKLRQAYAGWEELEVSHKPLDIEINRGETPVIMKTDCLSYAVRKREAGR</sequence>
<evidence type="ECO:0000313" key="5">
    <source>
        <dbReference type="EMBL" id="MCY9597682.1"/>
    </source>
</evidence>
<dbReference type="PANTHER" id="PTHR43464">
    <property type="entry name" value="METHYLTRANSFERASE"/>
    <property type="match status" value="1"/>
</dbReference>
<dbReference type="Pfam" id="PF13649">
    <property type="entry name" value="Methyltransf_25"/>
    <property type="match status" value="1"/>
</dbReference>
<dbReference type="CDD" id="cd02440">
    <property type="entry name" value="AdoMet_MTases"/>
    <property type="match status" value="1"/>
</dbReference>
<evidence type="ECO:0000256" key="3">
    <source>
        <dbReference type="ARBA" id="ARBA00022691"/>
    </source>
</evidence>
<protein>
    <submittedName>
        <fullName evidence="6">Class I SAM-dependent methyltransferase</fullName>
    </submittedName>
    <submittedName>
        <fullName evidence="5">Methyltransferase domain-containing protein</fullName>
    </submittedName>
</protein>
<dbReference type="KEGG" id="pchi:PC41400_13665"/>
<reference evidence="5 8" key="2">
    <citation type="submission" date="2022-05" db="EMBL/GenBank/DDBJ databases">
        <title>Genome Sequencing of Bee-Associated Microbes.</title>
        <authorList>
            <person name="Dunlap C."/>
        </authorList>
    </citation>
    <scope>NUCLEOTIDE SEQUENCE [LARGE SCALE GENOMIC DNA]</scope>
    <source>
        <strain evidence="5 8">NRRL B-23120</strain>
    </source>
</reference>
<dbReference type="GO" id="GO:0008168">
    <property type="term" value="F:methyltransferase activity"/>
    <property type="evidence" value="ECO:0007669"/>
    <property type="project" value="UniProtKB-KW"/>
</dbReference>